<comment type="caution">
    <text evidence="2">The sequence shown here is derived from an EMBL/GenBank/DDBJ whole genome shotgun (WGS) entry which is preliminary data.</text>
</comment>
<name>A0AAD3TLX8_NEPGR</name>
<evidence type="ECO:0000313" key="2">
    <source>
        <dbReference type="EMBL" id="GMH31867.1"/>
    </source>
</evidence>
<feature type="transmembrane region" description="Helical" evidence="1">
    <location>
        <begin position="12"/>
        <end position="36"/>
    </location>
</feature>
<evidence type="ECO:0000256" key="1">
    <source>
        <dbReference type="SAM" id="Phobius"/>
    </source>
</evidence>
<organism evidence="2 3">
    <name type="scientific">Nepenthes gracilis</name>
    <name type="common">Slender pitcher plant</name>
    <dbReference type="NCBI Taxonomy" id="150966"/>
    <lineage>
        <taxon>Eukaryota</taxon>
        <taxon>Viridiplantae</taxon>
        <taxon>Streptophyta</taxon>
        <taxon>Embryophyta</taxon>
        <taxon>Tracheophyta</taxon>
        <taxon>Spermatophyta</taxon>
        <taxon>Magnoliopsida</taxon>
        <taxon>eudicotyledons</taxon>
        <taxon>Gunneridae</taxon>
        <taxon>Pentapetalae</taxon>
        <taxon>Caryophyllales</taxon>
        <taxon>Nepenthaceae</taxon>
        <taxon>Nepenthes</taxon>
    </lineage>
</organism>
<keyword evidence="1" id="KW-0472">Membrane</keyword>
<dbReference type="Proteomes" id="UP001279734">
    <property type="component" value="Unassembled WGS sequence"/>
</dbReference>
<evidence type="ECO:0000313" key="3">
    <source>
        <dbReference type="Proteomes" id="UP001279734"/>
    </source>
</evidence>
<proteinExistence type="predicted"/>
<dbReference type="AlphaFoldDB" id="A0AAD3TLX8"/>
<reference evidence="2" key="1">
    <citation type="submission" date="2023-05" db="EMBL/GenBank/DDBJ databases">
        <title>Nepenthes gracilis genome sequencing.</title>
        <authorList>
            <person name="Fukushima K."/>
        </authorList>
    </citation>
    <scope>NUCLEOTIDE SEQUENCE</scope>
    <source>
        <strain evidence="2">SING2019-196</strain>
    </source>
</reference>
<sequence length="94" mass="10186">MQFVVVGLDCHARFVAVCLVCPALFLCMLIFMRGYLLDCASCRDVRSATGLVSLGVSSSCLVSLAEWEVMPSLPIAESIGDVTDASPLCRWRGR</sequence>
<dbReference type="EMBL" id="BSYO01000043">
    <property type="protein sequence ID" value="GMH31867.1"/>
    <property type="molecule type" value="Genomic_DNA"/>
</dbReference>
<keyword evidence="1" id="KW-1133">Transmembrane helix</keyword>
<protein>
    <submittedName>
        <fullName evidence="2">Uncharacterized protein</fullName>
    </submittedName>
</protein>
<keyword evidence="3" id="KW-1185">Reference proteome</keyword>
<gene>
    <name evidence="2" type="ORF">Nepgr_033711</name>
</gene>
<keyword evidence="1" id="KW-0812">Transmembrane</keyword>
<accession>A0AAD3TLX8</accession>